<dbReference type="Proteomes" id="UP000823399">
    <property type="component" value="Unassembled WGS sequence"/>
</dbReference>
<evidence type="ECO:0000313" key="2">
    <source>
        <dbReference type="Proteomes" id="UP000823399"/>
    </source>
</evidence>
<sequence>MNVRHVPGKLNVIADGLSRQWEGQPRDAGLNNRSEWTVSEDWEANSGLTNDILLTDSMTRQKPVSLLQERFANEPVFLEVVESILGMNTTRPLRDRKRAMHQASQYLIEDGKLWHLRGTAVRARSKVECITKEEAKQLAKEQHENKGHWGRDAIKITLTDQIYSAGLDTSILEAI</sequence>
<dbReference type="Gene3D" id="1.10.340.70">
    <property type="match status" value="1"/>
</dbReference>
<keyword evidence="2" id="KW-1185">Reference proteome</keyword>
<dbReference type="OrthoDB" id="3234307at2759"/>
<feature type="non-terminal residue" evidence="1">
    <location>
        <position position="175"/>
    </location>
</feature>
<organism evidence="1 2">
    <name type="scientific">Suillus discolor</name>
    <dbReference type="NCBI Taxonomy" id="1912936"/>
    <lineage>
        <taxon>Eukaryota</taxon>
        <taxon>Fungi</taxon>
        <taxon>Dikarya</taxon>
        <taxon>Basidiomycota</taxon>
        <taxon>Agaricomycotina</taxon>
        <taxon>Agaricomycetes</taxon>
        <taxon>Agaricomycetidae</taxon>
        <taxon>Boletales</taxon>
        <taxon>Suillineae</taxon>
        <taxon>Suillaceae</taxon>
        <taxon>Suillus</taxon>
    </lineage>
</organism>
<name>A0A9P7F1Y7_9AGAM</name>
<protein>
    <submittedName>
        <fullName evidence="1">Uncharacterized protein</fullName>
    </submittedName>
</protein>
<dbReference type="EMBL" id="JABBWM010000050">
    <property type="protein sequence ID" value="KAG2101611.1"/>
    <property type="molecule type" value="Genomic_DNA"/>
</dbReference>
<reference evidence="1" key="1">
    <citation type="journal article" date="2020" name="New Phytol.">
        <title>Comparative genomics reveals dynamic genome evolution in host specialist ectomycorrhizal fungi.</title>
        <authorList>
            <person name="Lofgren L.A."/>
            <person name="Nguyen N.H."/>
            <person name="Vilgalys R."/>
            <person name="Ruytinx J."/>
            <person name="Liao H.L."/>
            <person name="Branco S."/>
            <person name="Kuo A."/>
            <person name="LaButti K."/>
            <person name="Lipzen A."/>
            <person name="Andreopoulos W."/>
            <person name="Pangilinan J."/>
            <person name="Riley R."/>
            <person name="Hundley H."/>
            <person name="Na H."/>
            <person name="Barry K."/>
            <person name="Grigoriev I.V."/>
            <person name="Stajich J.E."/>
            <person name="Kennedy P.G."/>
        </authorList>
    </citation>
    <scope>NUCLEOTIDE SEQUENCE</scope>
    <source>
        <strain evidence="1">FC423</strain>
    </source>
</reference>
<accession>A0A9P7F1Y7</accession>
<gene>
    <name evidence="1" type="ORF">F5147DRAFT_581531</name>
</gene>
<evidence type="ECO:0000313" key="1">
    <source>
        <dbReference type="EMBL" id="KAG2101611.1"/>
    </source>
</evidence>
<dbReference type="GeneID" id="64693860"/>
<dbReference type="AlphaFoldDB" id="A0A9P7F1Y7"/>
<proteinExistence type="predicted"/>
<dbReference type="RefSeq" id="XP_041289938.1">
    <property type="nucleotide sequence ID" value="XM_041431601.1"/>
</dbReference>
<comment type="caution">
    <text evidence="1">The sequence shown here is derived from an EMBL/GenBank/DDBJ whole genome shotgun (WGS) entry which is preliminary data.</text>
</comment>